<dbReference type="Pfam" id="PF05217">
    <property type="entry name" value="SAXO1-2"/>
    <property type="match status" value="1"/>
</dbReference>
<dbReference type="InParanoid" id="A7RZN3"/>
<proteinExistence type="inferred from homology"/>
<feature type="compositionally biased region" description="Polar residues" evidence="2">
    <location>
        <begin position="318"/>
        <end position="332"/>
    </location>
</feature>
<dbReference type="GO" id="GO:0005856">
    <property type="term" value="C:cytoskeleton"/>
    <property type="evidence" value="ECO:0000318"/>
    <property type="project" value="GO_Central"/>
</dbReference>
<dbReference type="InterPro" id="IPR033336">
    <property type="entry name" value="SAXO1/2"/>
</dbReference>
<reference evidence="3 4" key="1">
    <citation type="journal article" date="2007" name="Science">
        <title>Sea anemone genome reveals ancestral eumetazoan gene repertoire and genomic organization.</title>
        <authorList>
            <person name="Putnam N.H."/>
            <person name="Srivastava M."/>
            <person name="Hellsten U."/>
            <person name="Dirks B."/>
            <person name="Chapman J."/>
            <person name="Salamov A."/>
            <person name="Terry A."/>
            <person name="Shapiro H."/>
            <person name="Lindquist E."/>
            <person name="Kapitonov V.V."/>
            <person name="Jurka J."/>
            <person name="Genikhovich G."/>
            <person name="Grigoriev I.V."/>
            <person name="Lucas S.M."/>
            <person name="Steele R.E."/>
            <person name="Finnerty J.R."/>
            <person name="Technau U."/>
            <person name="Martindale M.Q."/>
            <person name="Rokhsar D.S."/>
        </authorList>
    </citation>
    <scope>NUCLEOTIDE SEQUENCE [LARGE SCALE GENOMIC DNA]</scope>
    <source>
        <strain evidence="4">CH2 X CH6</strain>
    </source>
</reference>
<keyword evidence="4" id="KW-1185">Reference proteome</keyword>
<dbReference type="GO" id="GO:0008017">
    <property type="term" value="F:microtubule binding"/>
    <property type="evidence" value="ECO:0000318"/>
    <property type="project" value="GO_Central"/>
</dbReference>
<name>A7RZN3_NEMVE</name>
<gene>
    <name evidence="3" type="ORF">NEMVEDRAFT_v1g51828</name>
</gene>
<evidence type="ECO:0000313" key="4">
    <source>
        <dbReference type="Proteomes" id="UP000001593"/>
    </source>
</evidence>
<protein>
    <submittedName>
        <fullName evidence="3">Uncharacterized protein</fullName>
    </submittedName>
</protein>
<organism evidence="3 4">
    <name type="scientific">Nematostella vectensis</name>
    <name type="common">Starlet sea anemone</name>
    <dbReference type="NCBI Taxonomy" id="45351"/>
    <lineage>
        <taxon>Eukaryota</taxon>
        <taxon>Metazoa</taxon>
        <taxon>Cnidaria</taxon>
        <taxon>Anthozoa</taxon>
        <taxon>Hexacorallia</taxon>
        <taxon>Actiniaria</taxon>
        <taxon>Edwardsiidae</taxon>
        <taxon>Nematostella</taxon>
    </lineage>
</organism>
<dbReference type="PANTHER" id="PTHR31516:SF17">
    <property type="entry name" value="STABILIZER OF AXONEMAL MICROTUBULES 2"/>
    <property type="match status" value="1"/>
</dbReference>
<feature type="region of interest" description="Disordered" evidence="2">
    <location>
        <begin position="162"/>
        <end position="187"/>
    </location>
</feature>
<dbReference type="eggNOG" id="KOG3708">
    <property type="taxonomic scope" value="Eukaryota"/>
</dbReference>
<dbReference type="HOGENOM" id="CLU_525134_0_0_1"/>
<dbReference type="OMA" id="HVDICPA"/>
<dbReference type="EMBL" id="DS469557">
    <property type="protein sequence ID" value="EDO43170.1"/>
    <property type="molecule type" value="Genomic_DNA"/>
</dbReference>
<accession>A7RZN3</accession>
<dbReference type="OrthoDB" id="365640at2759"/>
<evidence type="ECO:0000256" key="1">
    <source>
        <dbReference type="ARBA" id="ARBA00008738"/>
    </source>
</evidence>
<feature type="compositionally biased region" description="Basic and acidic residues" evidence="2">
    <location>
        <begin position="347"/>
        <end position="361"/>
    </location>
</feature>
<dbReference type="KEGG" id="nve:5515049"/>
<dbReference type="Proteomes" id="UP000001593">
    <property type="component" value="Unassembled WGS sequence"/>
</dbReference>
<evidence type="ECO:0000313" key="3">
    <source>
        <dbReference type="EMBL" id="EDO43170.1"/>
    </source>
</evidence>
<comment type="similarity">
    <text evidence="1">Belongs to the FAM154 family.</text>
</comment>
<feature type="non-terminal residue" evidence="3">
    <location>
        <position position="418"/>
    </location>
</feature>
<evidence type="ECO:0000256" key="2">
    <source>
        <dbReference type="SAM" id="MobiDB-lite"/>
    </source>
</evidence>
<dbReference type="PhylomeDB" id="A7RZN3"/>
<feature type="region of interest" description="Disordered" evidence="2">
    <location>
        <begin position="309"/>
        <end position="418"/>
    </location>
</feature>
<sequence length="418" mass="48073">RRHRCAHRPETRGPTHKCLFTEYQDRYKDHPFGERTKPIKPDRSVRISDAPLEDRTHYRLDYVSHKYAPPKKREKDRWIKPDGRVEDESTYKHDYPGRMVAPAESAKPACTYQPHDKPFQGSTVHQDTFRPWDLNLSRVKSMKPDTQSMARDGRMDGRTIHQTDFPGHSVPRRPAIRPPNSDLRANCGPMENDTTTRLDYTKKQILPAQSAKPVYRRPSTGPPFQGITTCQHDFGYKTGRPAASFKPQQGAQQSNAPFEDSTTTRESYPKWAIPKRQMREKEAYRPPSGKFKDDTTFRHDYPEWNVGPAQSARPPVQSFASNQPFQDSTTHSDTYKKWAVQAVPKSTKPEGYRPPSRKFEGESTMQSHFRGQYGPRSKPVRQEMNRPATSGPMDLHTTYDDTFKGLHPPPCPAATIRQ</sequence>
<dbReference type="STRING" id="45351.A7RZN3"/>
<dbReference type="PANTHER" id="PTHR31516">
    <property type="entry name" value="STABILIZER OF AXONEMAL MICROTUBULES 2"/>
    <property type="match status" value="1"/>
</dbReference>
<dbReference type="AlphaFoldDB" id="A7RZN3"/>
<feature type="compositionally biased region" description="Polar residues" evidence="2">
    <location>
        <begin position="246"/>
        <end position="266"/>
    </location>
</feature>
<feature type="non-terminal residue" evidence="3">
    <location>
        <position position="1"/>
    </location>
</feature>
<feature type="region of interest" description="Disordered" evidence="2">
    <location>
        <begin position="241"/>
        <end position="267"/>
    </location>
</feature>